<dbReference type="OrthoDB" id="697869at2"/>
<evidence type="ECO:0000313" key="6">
    <source>
        <dbReference type="Proteomes" id="UP000239711"/>
    </source>
</evidence>
<proteinExistence type="predicted"/>
<evidence type="ECO:0000259" key="4">
    <source>
        <dbReference type="PROSITE" id="PS01124"/>
    </source>
</evidence>
<keyword evidence="2" id="KW-0238">DNA-binding</keyword>
<keyword evidence="3" id="KW-0804">Transcription</keyword>
<accession>A0A2S9IYD2</accession>
<evidence type="ECO:0000256" key="2">
    <source>
        <dbReference type="ARBA" id="ARBA00023125"/>
    </source>
</evidence>
<dbReference type="EMBL" id="PVBQ01000019">
    <property type="protein sequence ID" value="PRD45535.1"/>
    <property type="molecule type" value="Genomic_DNA"/>
</dbReference>
<name>A0A2S9IYD2_9SPHI</name>
<gene>
    <name evidence="5" type="ORF">C5745_17635</name>
</gene>
<organism evidence="5 6">
    <name type="scientific">Sphingobacterium haloxyli</name>
    <dbReference type="NCBI Taxonomy" id="2100533"/>
    <lineage>
        <taxon>Bacteria</taxon>
        <taxon>Pseudomonadati</taxon>
        <taxon>Bacteroidota</taxon>
        <taxon>Sphingobacteriia</taxon>
        <taxon>Sphingobacteriales</taxon>
        <taxon>Sphingobacteriaceae</taxon>
        <taxon>Sphingobacterium</taxon>
    </lineage>
</organism>
<dbReference type="PANTHER" id="PTHR43280:SF28">
    <property type="entry name" value="HTH-TYPE TRANSCRIPTIONAL ACTIVATOR RHAS"/>
    <property type="match status" value="1"/>
</dbReference>
<feature type="domain" description="HTH araC/xylS-type" evidence="4">
    <location>
        <begin position="230"/>
        <end position="326"/>
    </location>
</feature>
<dbReference type="AlphaFoldDB" id="A0A2S9IYD2"/>
<keyword evidence="6" id="KW-1185">Reference proteome</keyword>
<dbReference type="PANTHER" id="PTHR43280">
    <property type="entry name" value="ARAC-FAMILY TRANSCRIPTIONAL REGULATOR"/>
    <property type="match status" value="1"/>
</dbReference>
<protein>
    <recommendedName>
        <fullName evidence="4">HTH araC/xylS-type domain-containing protein</fullName>
    </recommendedName>
</protein>
<dbReference type="SMART" id="SM00342">
    <property type="entry name" value="HTH_ARAC"/>
    <property type="match status" value="1"/>
</dbReference>
<dbReference type="RefSeq" id="WP_105718336.1">
    <property type="nucleotide sequence ID" value="NZ_PVBQ01000019.1"/>
</dbReference>
<comment type="caution">
    <text evidence="5">The sequence shown here is derived from an EMBL/GenBank/DDBJ whole genome shotgun (WGS) entry which is preliminary data.</text>
</comment>
<dbReference type="Pfam" id="PF12833">
    <property type="entry name" value="HTH_18"/>
    <property type="match status" value="1"/>
</dbReference>
<evidence type="ECO:0000256" key="3">
    <source>
        <dbReference type="ARBA" id="ARBA00023163"/>
    </source>
</evidence>
<sequence length="326" mass="37199">MRKSFFLETATVFGKPLRGDQIAGLIPSLPFREGEIVYSRNNKKSCIAQDFKGRLGYLQQFDLVLDEAVSLPINVKQSDLYIIYLMQASDSIQIANAQNASVTSLNKRRARYIYLPRGHYYLHVPPGTYQLFVCYFDVGIFDAGADHDFDFLQPLLEAHRQKSSTPLVSSDFMAGPVTVIYIRSLCKKLKKADVDSQIAIIFHLKEMIKLSKRKIDRELEAVTENEDMVKTAKTLIELGVEENGMRYDLSSLTDVLPLGEANLTLLFKKQFGVTPTQYKKRYLIEKAKLLLLSGETVMSVTDRLGFKHERSFYRLFKRITGKSPKE</sequence>
<dbReference type="SUPFAM" id="SSF46689">
    <property type="entry name" value="Homeodomain-like"/>
    <property type="match status" value="1"/>
</dbReference>
<dbReference type="GO" id="GO:0003700">
    <property type="term" value="F:DNA-binding transcription factor activity"/>
    <property type="evidence" value="ECO:0007669"/>
    <property type="project" value="InterPro"/>
</dbReference>
<keyword evidence="1" id="KW-0805">Transcription regulation</keyword>
<dbReference type="Gene3D" id="1.10.10.60">
    <property type="entry name" value="Homeodomain-like"/>
    <property type="match status" value="2"/>
</dbReference>
<dbReference type="Proteomes" id="UP000239711">
    <property type="component" value="Unassembled WGS sequence"/>
</dbReference>
<dbReference type="InterPro" id="IPR009057">
    <property type="entry name" value="Homeodomain-like_sf"/>
</dbReference>
<dbReference type="InterPro" id="IPR018060">
    <property type="entry name" value="HTH_AraC"/>
</dbReference>
<evidence type="ECO:0000256" key="1">
    <source>
        <dbReference type="ARBA" id="ARBA00023015"/>
    </source>
</evidence>
<dbReference type="PROSITE" id="PS01124">
    <property type="entry name" value="HTH_ARAC_FAMILY_2"/>
    <property type="match status" value="1"/>
</dbReference>
<dbReference type="GO" id="GO:0043565">
    <property type="term" value="F:sequence-specific DNA binding"/>
    <property type="evidence" value="ECO:0007669"/>
    <property type="project" value="InterPro"/>
</dbReference>
<reference evidence="5 6" key="1">
    <citation type="submission" date="2018-02" db="EMBL/GenBank/DDBJ databases">
        <title>The draft genome of Sphingobacterium sp. 5JN-11.</title>
        <authorList>
            <person name="Liu L."/>
            <person name="Li L."/>
            <person name="Liang L."/>
            <person name="Zhang X."/>
            <person name="Wang T."/>
        </authorList>
    </citation>
    <scope>NUCLEOTIDE SEQUENCE [LARGE SCALE GENOMIC DNA]</scope>
    <source>
        <strain evidence="5 6">5JN-11</strain>
    </source>
</reference>
<evidence type="ECO:0000313" key="5">
    <source>
        <dbReference type="EMBL" id="PRD45535.1"/>
    </source>
</evidence>